<evidence type="ECO:0000259" key="10">
    <source>
        <dbReference type="Pfam" id="PF02885"/>
    </source>
</evidence>
<dbReference type="GO" id="GO:0005829">
    <property type="term" value="C:cytosol"/>
    <property type="evidence" value="ECO:0007669"/>
    <property type="project" value="TreeGrafter"/>
</dbReference>
<proteinExistence type="predicted"/>
<protein>
    <recommendedName>
        <fullName evidence="4">Pyrimidine-nucleoside phosphorylase</fullName>
        <ecNumber evidence="3">2.4.2.2</ecNumber>
    </recommendedName>
</protein>
<feature type="domain" description="Glycosyl transferase family 3" evidence="9">
    <location>
        <begin position="77"/>
        <end position="117"/>
    </location>
</feature>
<evidence type="ECO:0000313" key="11">
    <source>
        <dbReference type="EMBL" id="MDZ5010592.1"/>
    </source>
</evidence>
<comment type="catalytic activity">
    <reaction evidence="7">
        <text>uridine + phosphate = alpha-D-ribose 1-phosphate + uracil</text>
        <dbReference type="Rhea" id="RHEA:24388"/>
        <dbReference type="ChEBI" id="CHEBI:16704"/>
        <dbReference type="ChEBI" id="CHEBI:17568"/>
        <dbReference type="ChEBI" id="CHEBI:43474"/>
        <dbReference type="ChEBI" id="CHEBI:57720"/>
        <dbReference type="EC" id="2.4.2.2"/>
    </reaction>
</comment>
<dbReference type="AlphaFoldDB" id="A0AAW9IKZ9"/>
<comment type="function">
    <text evidence="2">Catalyzes phosphorolysis of the pyrimidine nucleosides uridine, thymidine and 2'-deoxyuridine with the formation of the corresponding pyrimidine base and ribose-1-phosphate.</text>
</comment>
<accession>A0AAW9IKZ9</accession>
<gene>
    <name evidence="11" type="primary">deoA</name>
    <name evidence="11" type="ORF">GNF77_17165</name>
</gene>
<evidence type="ECO:0000313" key="12">
    <source>
        <dbReference type="Proteomes" id="UP001292368"/>
    </source>
</evidence>
<reference evidence="11" key="1">
    <citation type="submission" date="2019-11" db="EMBL/GenBank/DDBJ databases">
        <title>Characterization of Clostridium perfringens isolates from swine manure treated agricultural soils.</title>
        <authorList>
            <person name="Wushke S.T."/>
        </authorList>
    </citation>
    <scope>NUCLEOTIDE SEQUENCE</scope>
    <source>
        <strain evidence="11">V2</strain>
    </source>
</reference>
<evidence type="ECO:0000256" key="2">
    <source>
        <dbReference type="ARBA" id="ARBA00003877"/>
    </source>
</evidence>
<comment type="catalytic activity">
    <reaction evidence="1">
        <text>2'-deoxyuridine + phosphate = 2-deoxy-alpha-D-ribose 1-phosphate + uracil</text>
        <dbReference type="Rhea" id="RHEA:22824"/>
        <dbReference type="ChEBI" id="CHEBI:16450"/>
        <dbReference type="ChEBI" id="CHEBI:17568"/>
        <dbReference type="ChEBI" id="CHEBI:43474"/>
        <dbReference type="ChEBI" id="CHEBI:57259"/>
        <dbReference type="EC" id="2.4.2.2"/>
    </reaction>
</comment>
<dbReference type="Pfam" id="PF02885">
    <property type="entry name" value="Glycos_trans_3N"/>
    <property type="match status" value="1"/>
</dbReference>
<feature type="non-terminal residue" evidence="11">
    <location>
        <position position="117"/>
    </location>
</feature>
<dbReference type="InterPro" id="IPR035902">
    <property type="entry name" value="Nuc_phospho_transferase"/>
</dbReference>
<dbReference type="PANTHER" id="PTHR10515:SF0">
    <property type="entry name" value="THYMIDINE PHOSPHORYLASE"/>
    <property type="match status" value="1"/>
</dbReference>
<dbReference type="Proteomes" id="UP001292368">
    <property type="component" value="Unassembled WGS sequence"/>
</dbReference>
<dbReference type="Pfam" id="PF00591">
    <property type="entry name" value="Glycos_transf_3"/>
    <property type="match status" value="1"/>
</dbReference>
<dbReference type="GO" id="GO:0004645">
    <property type="term" value="F:1,4-alpha-oligoglucan phosphorylase activity"/>
    <property type="evidence" value="ECO:0007669"/>
    <property type="project" value="InterPro"/>
</dbReference>
<dbReference type="InterPro" id="IPR036320">
    <property type="entry name" value="Glycosyl_Trfase_fam3_N_dom_sf"/>
</dbReference>
<evidence type="ECO:0000259" key="9">
    <source>
        <dbReference type="Pfam" id="PF00591"/>
    </source>
</evidence>
<evidence type="ECO:0000256" key="7">
    <source>
        <dbReference type="ARBA" id="ARBA00048453"/>
    </source>
</evidence>
<dbReference type="InterPro" id="IPR000053">
    <property type="entry name" value="Thymidine/pyrmidine_PPase"/>
</dbReference>
<evidence type="ECO:0000256" key="3">
    <source>
        <dbReference type="ARBA" id="ARBA00011889"/>
    </source>
</evidence>
<organism evidence="11 12">
    <name type="scientific">Clostridium perfringens</name>
    <dbReference type="NCBI Taxonomy" id="1502"/>
    <lineage>
        <taxon>Bacteria</taxon>
        <taxon>Bacillati</taxon>
        <taxon>Bacillota</taxon>
        <taxon>Clostridia</taxon>
        <taxon>Eubacteriales</taxon>
        <taxon>Clostridiaceae</taxon>
        <taxon>Clostridium</taxon>
    </lineage>
</organism>
<dbReference type="GO" id="GO:0009032">
    <property type="term" value="F:thymidine phosphorylase activity"/>
    <property type="evidence" value="ECO:0007669"/>
    <property type="project" value="TreeGrafter"/>
</dbReference>
<dbReference type="InterPro" id="IPR000312">
    <property type="entry name" value="Glycosyl_Trfase_fam3"/>
</dbReference>
<dbReference type="PANTHER" id="PTHR10515">
    <property type="entry name" value="THYMIDINE PHOSPHORYLASE"/>
    <property type="match status" value="1"/>
</dbReference>
<evidence type="ECO:0000256" key="6">
    <source>
        <dbReference type="ARBA" id="ARBA00022679"/>
    </source>
</evidence>
<dbReference type="EC" id="2.4.2.2" evidence="3"/>
<dbReference type="InterPro" id="IPR017459">
    <property type="entry name" value="Glycosyl_Trfase_fam3_N_dom"/>
</dbReference>
<dbReference type="Gene3D" id="1.20.970.10">
    <property type="entry name" value="Transferase, Pyrimidine Nucleoside Phosphorylase, Chain C"/>
    <property type="match status" value="1"/>
</dbReference>
<dbReference type="EMBL" id="WNVM01000553">
    <property type="protein sequence ID" value="MDZ5010592.1"/>
    <property type="molecule type" value="Genomic_DNA"/>
</dbReference>
<evidence type="ECO:0000256" key="4">
    <source>
        <dbReference type="ARBA" id="ARBA00014680"/>
    </source>
</evidence>
<comment type="catalytic activity">
    <reaction evidence="8">
        <text>thymidine + phosphate = 2-deoxy-alpha-D-ribose 1-phosphate + thymine</text>
        <dbReference type="Rhea" id="RHEA:16037"/>
        <dbReference type="ChEBI" id="CHEBI:17748"/>
        <dbReference type="ChEBI" id="CHEBI:17821"/>
        <dbReference type="ChEBI" id="CHEBI:43474"/>
        <dbReference type="ChEBI" id="CHEBI:57259"/>
        <dbReference type="EC" id="2.4.2.2"/>
    </reaction>
</comment>
<dbReference type="SUPFAM" id="SSF47648">
    <property type="entry name" value="Nucleoside phosphorylase/phosphoribosyltransferase N-terminal domain"/>
    <property type="match status" value="1"/>
</dbReference>
<sequence length="117" mass="12509">MRAFDIIAKKRDNKELSKEGIEFFIEGYTKGDVTDYQASALLMAIYINGFSKEETVNLTMAMIKSGDVVDLSEINGIKVDKHSTGGVGDKTSLILVPMVAAAGAKVAKLSGRGLGHT</sequence>
<name>A0AAW9IKZ9_CLOPF</name>
<dbReference type="SUPFAM" id="SSF52418">
    <property type="entry name" value="Nucleoside phosphorylase/phosphoribosyltransferase catalytic domain"/>
    <property type="match status" value="1"/>
</dbReference>
<dbReference type="Gene3D" id="3.40.1030.10">
    <property type="entry name" value="Nucleoside phosphorylase/phosphoribosyltransferase catalytic domain"/>
    <property type="match status" value="1"/>
</dbReference>
<keyword evidence="5" id="KW-0328">Glycosyltransferase</keyword>
<dbReference type="GO" id="GO:0006206">
    <property type="term" value="P:pyrimidine nucleobase metabolic process"/>
    <property type="evidence" value="ECO:0007669"/>
    <property type="project" value="InterPro"/>
</dbReference>
<comment type="caution">
    <text evidence="11">The sequence shown here is derived from an EMBL/GenBank/DDBJ whole genome shotgun (WGS) entry which is preliminary data.</text>
</comment>
<feature type="domain" description="Glycosyl transferase family 3 N-terminal" evidence="10">
    <location>
        <begin position="5"/>
        <end position="66"/>
    </location>
</feature>
<evidence type="ECO:0000256" key="1">
    <source>
        <dbReference type="ARBA" id="ARBA00001066"/>
    </source>
</evidence>
<evidence type="ECO:0000256" key="8">
    <source>
        <dbReference type="ARBA" id="ARBA00048525"/>
    </source>
</evidence>
<evidence type="ECO:0000256" key="5">
    <source>
        <dbReference type="ARBA" id="ARBA00022676"/>
    </source>
</evidence>
<keyword evidence="6" id="KW-0808">Transferase</keyword>